<gene>
    <name evidence="2" type="ORF">N0V91_002528</name>
</gene>
<dbReference type="EMBL" id="JAPEVA010000011">
    <property type="protein sequence ID" value="KAJ4409607.1"/>
    <property type="molecule type" value="Genomic_DNA"/>
</dbReference>
<comment type="caution">
    <text evidence="2">The sequence shown here is derived from an EMBL/GenBank/DDBJ whole genome shotgun (WGS) entry which is preliminary data.</text>
</comment>
<feature type="compositionally biased region" description="Pro residues" evidence="1">
    <location>
        <begin position="253"/>
        <end position="266"/>
    </location>
</feature>
<organism evidence="2 3">
    <name type="scientific">Didymella pomorum</name>
    <dbReference type="NCBI Taxonomy" id="749634"/>
    <lineage>
        <taxon>Eukaryota</taxon>
        <taxon>Fungi</taxon>
        <taxon>Dikarya</taxon>
        <taxon>Ascomycota</taxon>
        <taxon>Pezizomycotina</taxon>
        <taxon>Dothideomycetes</taxon>
        <taxon>Pleosporomycetidae</taxon>
        <taxon>Pleosporales</taxon>
        <taxon>Pleosporineae</taxon>
        <taxon>Didymellaceae</taxon>
        <taxon>Didymella</taxon>
    </lineage>
</organism>
<feature type="region of interest" description="Disordered" evidence="1">
    <location>
        <begin position="879"/>
        <end position="909"/>
    </location>
</feature>
<feature type="compositionally biased region" description="Low complexity" evidence="1">
    <location>
        <begin position="345"/>
        <end position="357"/>
    </location>
</feature>
<evidence type="ECO:0008006" key="4">
    <source>
        <dbReference type="Google" id="ProtNLM"/>
    </source>
</evidence>
<reference evidence="2" key="1">
    <citation type="submission" date="2022-10" db="EMBL/GenBank/DDBJ databases">
        <title>Tapping the CABI collections for fungal endophytes: first genome assemblies for Collariella, Neodidymelliopsis, Ascochyta clinopodiicola, Didymella pomorum, Didymosphaeria variabile, Neocosmospora piperis and Neocucurbitaria cava.</title>
        <authorList>
            <person name="Hill R."/>
        </authorList>
    </citation>
    <scope>NUCLEOTIDE SEQUENCE</scope>
    <source>
        <strain evidence="2">IMI 355091</strain>
    </source>
</reference>
<feature type="region of interest" description="Disordered" evidence="1">
    <location>
        <begin position="253"/>
        <end position="325"/>
    </location>
</feature>
<evidence type="ECO:0000313" key="3">
    <source>
        <dbReference type="Proteomes" id="UP001140510"/>
    </source>
</evidence>
<name>A0A9W8ZK71_9PLEO</name>
<dbReference type="Gene3D" id="3.40.50.150">
    <property type="entry name" value="Vaccinia Virus protein VP39"/>
    <property type="match status" value="1"/>
</dbReference>
<feature type="region of interest" description="Disordered" evidence="1">
    <location>
        <begin position="26"/>
        <end position="200"/>
    </location>
</feature>
<evidence type="ECO:0000256" key="1">
    <source>
        <dbReference type="SAM" id="MobiDB-lite"/>
    </source>
</evidence>
<feature type="compositionally biased region" description="Polar residues" evidence="1">
    <location>
        <begin position="614"/>
        <end position="631"/>
    </location>
</feature>
<dbReference type="OrthoDB" id="5382952at2759"/>
<evidence type="ECO:0000313" key="2">
    <source>
        <dbReference type="EMBL" id="KAJ4409607.1"/>
    </source>
</evidence>
<feature type="region of interest" description="Disordered" evidence="1">
    <location>
        <begin position="608"/>
        <end position="631"/>
    </location>
</feature>
<dbReference type="InterPro" id="IPR029063">
    <property type="entry name" value="SAM-dependent_MTases_sf"/>
</dbReference>
<feature type="compositionally biased region" description="Polar residues" evidence="1">
    <location>
        <begin position="78"/>
        <end position="87"/>
    </location>
</feature>
<protein>
    <recommendedName>
        <fullName evidence="4">Methyltransferase type 11 domain-containing protein</fullName>
    </recommendedName>
</protein>
<dbReference type="Proteomes" id="UP001140510">
    <property type="component" value="Unassembled WGS sequence"/>
</dbReference>
<accession>A0A9W8ZK71</accession>
<keyword evidence="3" id="KW-1185">Reference proteome</keyword>
<feature type="compositionally biased region" description="Polar residues" evidence="1">
    <location>
        <begin position="26"/>
        <end position="45"/>
    </location>
</feature>
<feature type="compositionally biased region" description="Basic and acidic residues" evidence="1">
    <location>
        <begin position="155"/>
        <end position="165"/>
    </location>
</feature>
<feature type="region of interest" description="Disordered" evidence="1">
    <location>
        <begin position="345"/>
        <end position="410"/>
    </location>
</feature>
<sequence length="1009" mass="109933">MTSTTSGEMDDFFLNRLNPVILRGAGSSSELTRSPEPMSSSTSLDISRRIKQPMGNTTSVTADPANDKTRPRLLPSAMPNTMRSTSPAKKILSRPSESDDESKRSFLPTLASRRTSRTVKPTEGPLSRTRSRSISKTRKDSANDEGSWLRSSKKSKADKEKERSKPSKWNFFSRAHAAPRVETPAMQEAKTTGPGPGSRSVAHYAYMDPQSTLNMDDIEQLMKEAAGNTDTESVLSDNDSMRKERMRSMLLPPRPILPASAPPARPASPKVVLRSDQSPQRYVGPSVDIGVQPVPESSPRHSQAGTIFDLSLPSSPVTQPAVHDEAAPELAPATVAFELSRQANAPAEALPPSTATPASPPPRPSRLPQVGRIPQVISSRGKPRKPPSRSFSRPFVTHEPQPRPTALPRTSFDSIGSVVASAGPIEPFPILQGLGALSHGSAIATITPSFDESRQSEFFKFPPRKDSEVSYSSSSGVWSFAPVAGTAIIPPVDAPLSDDELWNEYDDLLDQVISPGGTIRKVPSRRLDPSLLPPPLNHKSSCVSVLSGTSEMGASVPSVHIRRSRLLAALYASQSPTSSMALSDVINDYGDRKLSVVDSTTGRLSLPLSPSLSTVSAQRPSTRTSLPTSVSAGDRLSKATITSRSDKDRNSISAPCYRDTRHMDFAEAQAFGHASMADLRFGALMTSKWLSFGRVLFSPVHFQLKDVNEDRVLVIDGTGKDWSFYCALTYEKAAVYDLGPAPSTPPASNRKSALPNHRHIRHTSLTDPLPYPQNFFACVVLRFPSAQPSSTHNFLLSEAKRVLRPGGYLEFSVLDLDLVNMGNCARRAVRQLKMDIHRVDDSISLRNISDEILAGLGRKRFVECKSCVVGVPVAGNLPSPTDINHPMRKNSTASSRKRADSNLNSTTLPKFEPSFSDLLKTSNPSESTDKGIADKVARVGRWWYSRCYESIVLPDGEGPDAALSSDLLKNSIWRNNKLISECEEMGTTFRMLIGYAQKPEVSLRRHVSV</sequence>
<dbReference type="SUPFAM" id="SSF53335">
    <property type="entry name" value="S-adenosyl-L-methionine-dependent methyltransferases"/>
    <property type="match status" value="1"/>
</dbReference>
<dbReference type="AlphaFoldDB" id="A0A9W8ZK71"/>
<proteinExistence type="predicted"/>